<dbReference type="PANTHER" id="PTHR39966:SF1">
    <property type="entry name" value="HEMERYTHRIN-LIKE DOMAIN-CONTAINING PROTEIN"/>
    <property type="match status" value="1"/>
</dbReference>
<accession>A0A1G6HI11</accession>
<dbReference type="OrthoDB" id="9785474at2"/>
<keyword evidence="3" id="KW-1185">Reference proteome</keyword>
<sequence length="182" mass="20487">MTTATANLENDHIHILRLVDVMERITHLAEVNVAHLENIVDLIRNFADGLHHAKEEQMLFPKMVEKGFSFEQGPVCAMMHDHKEGRAFVAGMANAIAQYKSGNQGALMDIFKNMKGYIELLRAHISKENNVLFRMADRAFSEEEQLFLLSQFKNAETDSAHGGVVNNSIAQINSLAMFYNVP</sequence>
<evidence type="ECO:0000313" key="2">
    <source>
        <dbReference type="EMBL" id="SDB93773.1"/>
    </source>
</evidence>
<dbReference type="InterPro" id="IPR012312">
    <property type="entry name" value="Hemerythrin-like"/>
</dbReference>
<dbReference type="RefSeq" id="WP_092436263.1">
    <property type="nucleotide sequence ID" value="NZ_FMYP01000011.1"/>
</dbReference>
<feature type="domain" description="Hemerythrin-like" evidence="1">
    <location>
        <begin position="4"/>
        <end position="136"/>
    </location>
</feature>
<dbReference type="Proteomes" id="UP000199452">
    <property type="component" value="Unassembled WGS sequence"/>
</dbReference>
<organism evidence="2 3">
    <name type="scientific">Williamwhitmania taraxaci</name>
    <dbReference type="NCBI Taxonomy" id="1640674"/>
    <lineage>
        <taxon>Bacteria</taxon>
        <taxon>Pseudomonadati</taxon>
        <taxon>Bacteroidota</taxon>
        <taxon>Bacteroidia</taxon>
        <taxon>Bacteroidales</taxon>
        <taxon>Williamwhitmaniaceae</taxon>
        <taxon>Williamwhitmania</taxon>
    </lineage>
</organism>
<dbReference type="CDD" id="cd12108">
    <property type="entry name" value="Hr-like"/>
    <property type="match status" value="1"/>
</dbReference>
<dbReference type="STRING" id="1640674.SAMN05216323_101112"/>
<dbReference type="PANTHER" id="PTHR39966">
    <property type="entry name" value="BLL2471 PROTEIN-RELATED"/>
    <property type="match status" value="1"/>
</dbReference>
<protein>
    <submittedName>
        <fullName evidence="2">Hemerythrin-like domain-containing protein</fullName>
    </submittedName>
</protein>
<proteinExistence type="predicted"/>
<evidence type="ECO:0000313" key="3">
    <source>
        <dbReference type="Proteomes" id="UP000199452"/>
    </source>
</evidence>
<evidence type="ECO:0000259" key="1">
    <source>
        <dbReference type="Pfam" id="PF01814"/>
    </source>
</evidence>
<dbReference type="AlphaFoldDB" id="A0A1G6HI11"/>
<reference evidence="2 3" key="1">
    <citation type="submission" date="2016-09" db="EMBL/GenBank/DDBJ databases">
        <authorList>
            <person name="Capua I."/>
            <person name="De Benedictis P."/>
            <person name="Joannis T."/>
            <person name="Lombin L.H."/>
            <person name="Cattoli G."/>
        </authorList>
    </citation>
    <scope>NUCLEOTIDE SEQUENCE [LARGE SCALE GENOMIC DNA]</scope>
    <source>
        <strain evidence="2 3">A7P-90m</strain>
    </source>
</reference>
<name>A0A1G6HI11_9BACT</name>
<gene>
    <name evidence="2" type="ORF">SAMN05216323_101112</name>
</gene>
<dbReference type="Pfam" id="PF01814">
    <property type="entry name" value="Hemerythrin"/>
    <property type="match status" value="1"/>
</dbReference>
<dbReference type="EMBL" id="FMYP01000011">
    <property type="protein sequence ID" value="SDB93773.1"/>
    <property type="molecule type" value="Genomic_DNA"/>
</dbReference>
<dbReference type="GO" id="GO:0005886">
    <property type="term" value="C:plasma membrane"/>
    <property type="evidence" value="ECO:0007669"/>
    <property type="project" value="TreeGrafter"/>
</dbReference>
<dbReference type="Gene3D" id="1.20.120.520">
    <property type="entry name" value="nmb1532 protein domain like"/>
    <property type="match status" value="1"/>
</dbReference>